<comment type="caution">
    <text evidence="1">The sequence shown here is derived from an EMBL/GenBank/DDBJ whole genome shotgun (WGS) entry which is preliminary data.</text>
</comment>
<evidence type="ECO:0000313" key="2">
    <source>
        <dbReference type="Proteomes" id="UP000295554"/>
    </source>
</evidence>
<sequence>MNETQQKAHSVKASEVYDLLKKAGYKSVTKAMLSQMTPRQLGTAEQKAKKLQLCLQSKASTVDSISDDVYEAANLAAELSRLEVIADGVSSEHSFEVNTSTQKARAESDVRRKLEEHAQRILDKRARIAAKANFSEKEVAQEDAVLEQYGAI</sequence>
<dbReference type="Proteomes" id="UP000295554">
    <property type="component" value="Unassembled WGS sequence"/>
</dbReference>
<dbReference type="AlphaFoldDB" id="A0A4V2ZXB7"/>
<proteinExistence type="predicted"/>
<keyword evidence="2" id="KW-1185">Reference proteome</keyword>
<protein>
    <submittedName>
        <fullName evidence="1">Uncharacterized protein</fullName>
    </submittedName>
</protein>
<gene>
    <name evidence="1" type="ORF">E2F43_10800</name>
</gene>
<reference evidence="1 2" key="1">
    <citation type="submission" date="2019-03" db="EMBL/GenBank/DDBJ databases">
        <title>Seongchinamella monodicae gen. nov., sp. nov., a novel member of the Gammaproteobacteria isolated from a tidal mudflat of beach.</title>
        <authorList>
            <person name="Yang H.G."/>
            <person name="Kang J.W."/>
            <person name="Lee S.D."/>
        </authorList>
    </citation>
    <scope>NUCLEOTIDE SEQUENCE [LARGE SCALE GENOMIC DNA]</scope>
    <source>
        <strain evidence="1 2">GH4-78</strain>
    </source>
</reference>
<name>A0A4V2ZXB7_9GAMM</name>
<dbReference type="EMBL" id="SMSE01000002">
    <property type="protein sequence ID" value="TDG13974.1"/>
    <property type="molecule type" value="Genomic_DNA"/>
</dbReference>
<dbReference type="RefSeq" id="WP_133212479.1">
    <property type="nucleotide sequence ID" value="NZ_SMSE01000002.1"/>
</dbReference>
<organism evidence="1 2">
    <name type="scientific">Seongchinamella unica</name>
    <dbReference type="NCBI Taxonomy" id="2547392"/>
    <lineage>
        <taxon>Bacteria</taxon>
        <taxon>Pseudomonadati</taxon>
        <taxon>Pseudomonadota</taxon>
        <taxon>Gammaproteobacteria</taxon>
        <taxon>Cellvibrionales</taxon>
        <taxon>Halieaceae</taxon>
        <taxon>Seongchinamella</taxon>
    </lineage>
</organism>
<evidence type="ECO:0000313" key="1">
    <source>
        <dbReference type="EMBL" id="TDG13974.1"/>
    </source>
</evidence>
<accession>A0A4V2ZXB7</accession>